<comment type="pathway">
    <text evidence="2 10">Protein modification; protein glycosylation.</text>
</comment>
<feature type="transmembrane region" description="Helical" evidence="10">
    <location>
        <begin position="186"/>
        <end position="204"/>
    </location>
</feature>
<keyword evidence="8 10" id="KW-0472">Membrane</keyword>
<evidence type="ECO:0000256" key="10">
    <source>
        <dbReference type="RuleBase" id="RU367007"/>
    </source>
</evidence>
<dbReference type="InterPro" id="IPR027005">
    <property type="entry name" value="PMT-like"/>
</dbReference>
<keyword evidence="7 10" id="KW-1133">Transmembrane helix</keyword>
<dbReference type="InterPro" id="IPR003342">
    <property type="entry name" value="ArnT-like_N"/>
</dbReference>
<evidence type="ECO:0000256" key="4">
    <source>
        <dbReference type="ARBA" id="ARBA00022676"/>
    </source>
</evidence>
<evidence type="ECO:0000256" key="3">
    <source>
        <dbReference type="ARBA" id="ARBA00007222"/>
    </source>
</evidence>
<dbReference type="EMBL" id="BJNY01000012">
    <property type="protein sequence ID" value="GED06762.1"/>
    <property type="molecule type" value="Genomic_DNA"/>
</dbReference>
<evidence type="ECO:0000259" key="11">
    <source>
        <dbReference type="Pfam" id="PF02366"/>
    </source>
</evidence>
<comment type="caution">
    <text evidence="13">The sequence shown here is derived from an EMBL/GenBank/DDBJ whole genome shotgun (WGS) entry which is preliminary data.</text>
</comment>
<dbReference type="Pfam" id="PF02366">
    <property type="entry name" value="PMT"/>
    <property type="match status" value="1"/>
</dbReference>
<name>A0A4Y4DN81_GLUUR</name>
<dbReference type="UniPathway" id="UPA00378"/>
<evidence type="ECO:0000256" key="6">
    <source>
        <dbReference type="ARBA" id="ARBA00022692"/>
    </source>
</evidence>
<feature type="transmembrane region" description="Helical" evidence="10">
    <location>
        <begin position="297"/>
        <end position="318"/>
    </location>
</feature>
<feature type="transmembrane region" description="Helical" evidence="10">
    <location>
        <begin position="496"/>
        <end position="517"/>
    </location>
</feature>
<feature type="transmembrane region" description="Helical" evidence="10">
    <location>
        <begin position="436"/>
        <end position="453"/>
    </location>
</feature>
<keyword evidence="6 10" id="KW-0812">Transmembrane</keyword>
<dbReference type="AlphaFoldDB" id="A0A4Y4DN81"/>
<evidence type="ECO:0000313" key="13">
    <source>
        <dbReference type="EMBL" id="GED06762.1"/>
    </source>
</evidence>
<evidence type="ECO:0000256" key="2">
    <source>
        <dbReference type="ARBA" id="ARBA00004922"/>
    </source>
</evidence>
<feature type="domain" description="Protein O-mannosyl-transferase C-terminal four TM" evidence="12">
    <location>
        <begin position="345"/>
        <end position="536"/>
    </location>
</feature>
<dbReference type="GO" id="GO:0012505">
    <property type="term" value="C:endomembrane system"/>
    <property type="evidence" value="ECO:0007669"/>
    <property type="project" value="UniProtKB-SubCell"/>
</dbReference>
<comment type="function">
    <text evidence="10">Protein O-mannosyltransferase that catalyzes the transfer of a single mannose residue from a polyprenol phospho-mannosyl lipidic donor to the hydroxyl group of selected serine and threonine residues in acceptor proteins.</text>
</comment>
<evidence type="ECO:0000256" key="1">
    <source>
        <dbReference type="ARBA" id="ARBA00004127"/>
    </source>
</evidence>
<evidence type="ECO:0000313" key="14">
    <source>
        <dbReference type="Proteomes" id="UP000316612"/>
    </source>
</evidence>
<comment type="similarity">
    <text evidence="3 10">Belongs to the glycosyltransferase 39 family.</text>
</comment>
<evidence type="ECO:0000259" key="12">
    <source>
        <dbReference type="Pfam" id="PF16192"/>
    </source>
</evidence>
<feature type="transmembrane region" description="Helical" evidence="10">
    <location>
        <begin position="244"/>
        <end position="276"/>
    </location>
</feature>
<dbReference type="InterPro" id="IPR032421">
    <property type="entry name" value="PMT_4TMC"/>
</dbReference>
<dbReference type="PANTHER" id="PTHR10050">
    <property type="entry name" value="DOLICHYL-PHOSPHATE-MANNOSE--PROTEIN MANNOSYLTRANSFERASE"/>
    <property type="match status" value="1"/>
</dbReference>
<dbReference type="GO" id="GO:0004169">
    <property type="term" value="F:dolichyl-phosphate-mannose-protein mannosyltransferase activity"/>
    <property type="evidence" value="ECO:0007669"/>
    <property type="project" value="UniProtKB-UniRule"/>
</dbReference>
<keyword evidence="5 10" id="KW-0808">Transferase</keyword>
<comment type="subcellular location">
    <subcellularLocation>
        <location evidence="10">Cell membrane</location>
    </subcellularLocation>
    <subcellularLocation>
        <location evidence="1">Endomembrane system</location>
        <topology evidence="1">Multi-pass membrane protein</topology>
    </subcellularLocation>
</comment>
<proteinExistence type="inferred from homology"/>
<dbReference type="PANTHER" id="PTHR10050:SF46">
    <property type="entry name" value="PROTEIN O-MANNOSYL-TRANSFERASE 2"/>
    <property type="match status" value="1"/>
</dbReference>
<keyword evidence="10" id="KW-1003">Cell membrane</keyword>
<feature type="transmembrane region" description="Helical" evidence="10">
    <location>
        <begin position="41"/>
        <end position="59"/>
    </location>
</feature>
<dbReference type="Pfam" id="PF16192">
    <property type="entry name" value="PMT_4TMC"/>
    <property type="match status" value="1"/>
</dbReference>
<protein>
    <recommendedName>
        <fullName evidence="9 10">Polyprenol-phosphate-mannose--protein mannosyltransferase</fullName>
        <ecNumber evidence="10">2.4.1.-</ecNumber>
    </recommendedName>
</protein>
<reference evidence="13 14" key="1">
    <citation type="submission" date="2019-06" db="EMBL/GenBank/DDBJ databases">
        <title>Whole genome shotgun sequence of Glutamicibacter uratoxydans NBRC 15515.</title>
        <authorList>
            <person name="Hosoyama A."/>
            <person name="Uohara A."/>
            <person name="Ohji S."/>
            <person name="Ichikawa N."/>
        </authorList>
    </citation>
    <scope>NUCLEOTIDE SEQUENCE [LARGE SCALE GENOMIC DNA]</scope>
    <source>
        <strain evidence="13 14">NBRC 15515</strain>
    </source>
</reference>
<dbReference type="GO" id="GO:0005886">
    <property type="term" value="C:plasma membrane"/>
    <property type="evidence" value="ECO:0007669"/>
    <property type="project" value="UniProtKB-SubCell"/>
</dbReference>
<sequence>MMSITALNTKDAGHVQSAREAFTFQSLKYRLLGAATLSGPLLWIIPLAVTVLAGILRFVNLSHPHLLIFDETYYVKDAYSLLQSGYEREWGDEVDEQFAAGDPQLSQDASFVVHPPLGKWLIGVGMLLFGDFNGFGWRFSTALFGTLAVLLVTLCAQLLFKSHFLAGVAGLLMAVDGHSIVMSRTALLDIFLMFFILAAFYALLLDRRYGRMKLARLLAVPAGNRPDDFLLVYGPMLWWRPWRLAAAVMMGCAVGVKWSALSFVAVFCVMAVLWDFSARRTAGIHKWWFSALTRDGIYAFFTMIPLLLATYLATWTGWLATTGGRYRNWAQENPGEGVSWLPAPLRSLWQYHQAGYTFHTGLSSEHGWQSSPWTWPFAGRPVLFYFEGYDQGVNGCDIKRCTEVITDLPNPVMWWACWLSLLLLILWWIGARDWRAGAILAGAAAGFLPWLQYPERTMFFFYTLPMVPFLMLALAYMIGKFIPAEPRRSPLYRTRVAAVAVFLAVVLLVSAFFWPIWSGEMIPDEYWRAHVWIPNWS</sequence>
<dbReference type="Proteomes" id="UP000316612">
    <property type="component" value="Unassembled WGS sequence"/>
</dbReference>
<evidence type="ECO:0000256" key="8">
    <source>
        <dbReference type="ARBA" id="ARBA00023136"/>
    </source>
</evidence>
<organism evidence="13 14">
    <name type="scientific">Glutamicibacter uratoxydans</name>
    <name type="common">Arthrobacter uratoxydans</name>
    <dbReference type="NCBI Taxonomy" id="43667"/>
    <lineage>
        <taxon>Bacteria</taxon>
        <taxon>Bacillati</taxon>
        <taxon>Actinomycetota</taxon>
        <taxon>Actinomycetes</taxon>
        <taxon>Micrococcales</taxon>
        <taxon>Micrococcaceae</taxon>
        <taxon>Glutamicibacter</taxon>
    </lineage>
</organism>
<feature type="transmembrane region" description="Helical" evidence="10">
    <location>
        <begin position="412"/>
        <end position="429"/>
    </location>
</feature>
<gene>
    <name evidence="13" type="ORF">AUR04nite_22940</name>
</gene>
<keyword evidence="4 10" id="KW-0328">Glycosyltransferase</keyword>
<feature type="transmembrane region" description="Helical" evidence="10">
    <location>
        <begin position="459"/>
        <end position="476"/>
    </location>
</feature>
<dbReference type="EC" id="2.4.1.-" evidence="10"/>
<evidence type="ECO:0000256" key="7">
    <source>
        <dbReference type="ARBA" id="ARBA00022989"/>
    </source>
</evidence>
<accession>A0A4Y4DN81</accession>
<keyword evidence="14" id="KW-1185">Reference proteome</keyword>
<feature type="domain" description="ArnT-like N-terminal" evidence="11">
    <location>
        <begin position="48"/>
        <end position="205"/>
    </location>
</feature>
<evidence type="ECO:0000256" key="9">
    <source>
        <dbReference type="ARBA" id="ARBA00093617"/>
    </source>
</evidence>
<evidence type="ECO:0000256" key="5">
    <source>
        <dbReference type="ARBA" id="ARBA00022679"/>
    </source>
</evidence>
<feature type="transmembrane region" description="Helical" evidence="10">
    <location>
        <begin position="143"/>
        <end position="174"/>
    </location>
</feature>